<feature type="compositionally biased region" description="Polar residues" evidence="1">
    <location>
        <begin position="11"/>
        <end position="36"/>
    </location>
</feature>
<name>A0A645IAG7_9ZZZZ</name>
<sequence length="143" mass="15115">MKVGQISITSKLNVSHAAHTQSHQYSPMASISQRTPASKGRPMIAASRDCLTRSLTNSAGVMRLKPNRFSREKVRYSPKGRSIAQPAAPSSASNATPCSSVPESNAAAASPDSHCSPPPRVSSRTNAAPTAMSIRPRCMRATV</sequence>
<feature type="compositionally biased region" description="Low complexity" evidence="1">
    <location>
        <begin position="82"/>
        <end position="100"/>
    </location>
</feature>
<reference evidence="2" key="1">
    <citation type="submission" date="2019-08" db="EMBL/GenBank/DDBJ databases">
        <authorList>
            <person name="Kucharzyk K."/>
            <person name="Murdoch R.W."/>
            <person name="Higgins S."/>
            <person name="Loffler F."/>
        </authorList>
    </citation>
    <scope>NUCLEOTIDE SEQUENCE</scope>
</reference>
<proteinExistence type="predicted"/>
<feature type="region of interest" description="Disordered" evidence="1">
    <location>
        <begin position="11"/>
        <end position="44"/>
    </location>
</feature>
<dbReference type="AlphaFoldDB" id="A0A645IAG7"/>
<comment type="caution">
    <text evidence="2">The sequence shown here is derived from an EMBL/GenBank/DDBJ whole genome shotgun (WGS) entry which is preliminary data.</text>
</comment>
<feature type="region of interest" description="Disordered" evidence="1">
    <location>
        <begin position="68"/>
        <end position="143"/>
    </location>
</feature>
<accession>A0A645IAG7</accession>
<evidence type="ECO:0000313" key="2">
    <source>
        <dbReference type="EMBL" id="MPN47802.1"/>
    </source>
</evidence>
<organism evidence="2">
    <name type="scientific">bioreactor metagenome</name>
    <dbReference type="NCBI Taxonomy" id="1076179"/>
    <lineage>
        <taxon>unclassified sequences</taxon>
        <taxon>metagenomes</taxon>
        <taxon>ecological metagenomes</taxon>
    </lineage>
</organism>
<dbReference type="EMBL" id="VSSQ01109575">
    <property type="protein sequence ID" value="MPN47802.1"/>
    <property type="molecule type" value="Genomic_DNA"/>
</dbReference>
<protein>
    <submittedName>
        <fullName evidence="2">Uncharacterized protein</fullName>
    </submittedName>
</protein>
<evidence type="ECO:0000256" key="1">
    <source>
        <dbReference type="SAM" id="MobiDB-lite"/>
    </source>
</evidence>
<gene>
    <name evidence="2" type="ORF">SDC9_195406</name>
</gene>